<dbReference type="Pfam" id="PF00431">
    <property type="entry name" value="CUB"/>
    <property type="match status" value="1"/>
</dbReference>
<dbReference type="Gene3D" id="3.10.100.10">
    <property type="entry name" value="Mannose-Binding Protein A, subunit A"/>
    <property type="match status" value="2"/>
</dbReference>
<dbReference type="PANTHER" id="PTHR22991">
    <property type="entry name" value="PROTEIN CBG13490"/>
    <property type="match status" value="1"/>
</dbReference>
<comment type="caution">
    <text evidence="6">The sequence shown here is derived from an EMBL/GenBank/DDBJ whole genome shotgun (WGS) entry which is preliminary data.</text>
</comment>
<keyword evidence="7" id="KW-1185">Reference proteome</keyword>
<dbReference type="PROSITE" id="PS00615">
    <property type="entry name" value="C_TYPE_LECTIN_1"/>
    <property type="match status" value="1"/>
</dbReference>
<accession>A0AAN5C454</accession>
<dbReference type="SUPFAM" id="SSF56436">
    <property type="entry name" value="C-type lectin-like"/>
    <property type="match status" value="2"/>
</dbReference>
<dbReference type="Gene3D" id="2.60.120.290">
    <property type="entry name" value="Spermadhesin, CUB domain"/>
    <property type="match status" value="1"/>
</dbReference>
<feature type="chain" id="PRO_5042948491" description="C-type lectin" evidence="3">
    <location>
        <begin position="20"/>
        <end position="405"/>
    </location>
</feature>
<dbReference type="PANTHER" id="PTHR22991:SF40">
    <property type="entry name" value="PROTEIN CBG13490"/>
    <property type="match status" value="1"/>
</dbReference>
<dbReference type="InterPro" id="IPR001304">
    <property type="entry name" value="C-type_lectin-like"/>
</dbReference>
<dbReference type="SMART" id="SM00034">
    <property type="entry name" value="CLECT"/>
    <property type="match status" value="1"/>
</dbReference>
<reference evidence="7" key="1">
    <citation type="submission" date="2022-10" db="EMBL/GenBank/DDBJ databases">
        <title>Genome assembly of Pristionchus species.</title>
        <authorList>
            <person name="Yoshida K."/>
            <person name="Sommer R.J."/>
        </authorList>
    </citation>
    <scope>NUCLEOTIDE SEQUENCE [LARGE SCALE GENOMIC DNA]</scope>
    <source>
        <strain evidence="7">RS5460</strain>
    </source>
</reference>
<dbReference type="Pfam" id="PF00059">
    <property type="entry name" value="Lectin_C"/>
    <property type="match status" value="1"/>
</dbReference>
<organism evidence="6 7">
    <name type="scientific">Pristionchus mayeri</name>
    <dbReference type="NCBI Taxonomy" id="1317129"/>
    <lineage>
        <taxon>Eukaryota</taxon>
        <taxon>Metazoa</taxon>
        <taxon>Ecdysozoa</taxon>
        <taxon>Nematoda</taxon>
        <taxon>Chromadorea</taxon>
        <taxon>Rhabditida</taxon>
        <taxon>Rhabditina</taxon>
        <taxon>Diplogasteromorpha</taxon>
        <taxon>Diplogasteroidea</taxon>
        <taxon>Neodiplogasteridae</taxon>
        <taxon>Pristionchus</taxon>
    </lineage>
</organism>
<feature type="signal peptide" evidence="3">
    <location>
        <begin position="1"/>
        <end position="19"/>
    </location>
</feature>
<protein>
    <recommendedName>
        <fullName evidence="8">C-type lectin</fullName>
    </recommendedName>
</protein>
<evidence type="ECO:0000256" key="1">
    <source>
        <dbReference type="ARBA" id="ARBA00023157"/>
    </source>
</evidence>
<evidence type="ECO:0000256" key="3">
    <source>
        <dbReference type="SAM" id="SignalP"/>
    </source>
</evidence>
<dbReference type="Proteomes" id="UP001328107">
    <property type="component" value="Unassembled WGS sequence"/>
</dbReference>
<evidence type="ECO:0000256" key="2">
    <source>
        <dbReference type="PROSITE-ProRule" id="PRU00059"/>
    </source>
</evidence>
<dbReference type="InterPro" id="IPR000859">
    <property type="entry name" value="CUB_dom"/>
</dbReference>
<dbReference type="SMART" id="SM00042">
    <property type="entry name" value="CUB"/>
    <property type="match status" value="1"/>
</dbReference>
<evidence type="ECO:0000313" key="7">
    <source>
        <dbReference type="Proteomes" id="UP001328107"/>
    </source>
</evidence>
<gene>
    <name evidence="6" type="ORF">PMAYCL1PPCAC_00185</name>
</gene>
<dbReference type="InterPro" id="IPR018378">
    <property type="entry name" value="C-type_lectin_CS"/>
</dbReference>
<dbReference type="InterPro" id="IPR035914">
    <property type="entry name" value="Sperma_CUB_dom_sf"/>
</dbReference>
<evidence type="ECO:0000313" key="6">
    <source>
        <dbReference type="EMBL" id="GMR29990.1"/>
    </source>
</evidence>
<feature type="non-terminal residue" evidence="6">
    <location>
        <position position="1"/>
    </location>
</feature>
<dbReference type="SUPFAM" id="SSF49854">
    <property type="entry name" value="Spermadhesin, CUB domain"/>
    <property type="match status" value="1"/>
</dbReference>
<name>A0AAN5C454_9BILA</name>
<dbReference type="InterPro" id="IPR016187">
    <property type="entry name" value="CTDL_fold"/>
</dbReference>
<dbReference type="PROSITE" id="PS50041">
    <property type="entry name" value="C_TYPE_LECTIN_2"/>
    <property type="match status" value="1"/>
</dbReference>
<dbReference type="PROSITE" id="PS01180">
    <property type="entry name" value="CUB"/>
    <property type="match status" value="1"/>
</dbReference>
<dbReference type="CDD" id="cd00037">
    <property type="entry name" value="CLECT"/>
    <property type="match status" value="2"/>
</dbReference>
<sequence>PGDMLRLFSLYVLFPIINSSCPDGFELIKDGQCRGKYMTMDLWWDESQKTVISKCKEINGLPIIIHGQEEQDYWTSKEPDWIAIGLECNLDTKKWEWADGSPIDYKPPVYDPALDQDCYAGCSWSARARNDWYFSCDHHKDTGADIWCTTQIQQPIPSDDGCDGFADDGDDGVCYQIGESAENWQGAQMICQQFGANVASIHNDQENAFIRRLAVTNGAANGVFLGATPSGKGNDYSWIDGTDWDYDNFNPGFPQSALGDCLAMDTSKADGYWINMSCSSQLPVACVREQKPVVEPFCATGPWKQEELITSPGFPFSANISCDYFLTVEVGKKVEAVIELEANCCCDFLEIYDGQVGGALIANLTGVVRSKTVKTTTSNTMRVNWQPNGGVNVRGLAMSFRGVLR</sequence>
<dbReference type="InterPro" id="IPR050976">
    <property type="entry name" value="Snaclec"/>
</dbReference>
<keyword evidence="3" id="KW-0732">Signal</keyword>
<dbReference type="InterPro" id="IPR016186">
    <property type="entry name" value="C-type_lectin-like/link_sf"/>
</dbReference>
<dbReference type="CDD" id="cd00041">
    <property type="entry name" value="CUB"/>
    <property type="match status" value="1"/>
</dbReference>
<evidence type="ECO:0008006" key="8">
    <source>
        <dbReference type="Google" id="ProtNLM"/>
    </source>
</evidence>
<feature type="domain" description="C-type lectin" evidence="5">
    <location>
        <begin position="170"/>
        <end position="287"/>
    </location>
</feature>
<dbReference type="EMBL" id="BTRK01000001">
    <property type="protein sequence ID" value="GMR29990.1"/>
    <property type="molecule type" value="Genomic_DNA"/>
</dbReference>
<dbReference type="AlphaFoldDB" id="A0AAN5C454"/>
<proteinExistence type="predicted"/>
<evidence type="ECO:0000259" key="5">
    <source>
        <dbReference type="PROSITE" id="PS50041"/>
    </source>
</evidence>
<keyword evidence="1" id="KW-1015">Disulfide bond</keyword>
<feature type="domain" description="CUB" evidence="4">
    <location>
        <begin position="298"/>
        <end position="403"/>
    </location>
</feature>
<evidence type="ECO:0000259" key="4">
    <source>
        <dbReference type="PROSITE" id="PS01180"/>
    </source>
</evidence>
<comment type="caution">
    <text evidence="2">Lacks conserved residue(s) required for the propagation of feature annotation.</text>
</comment>